<gene>
    <name evidence="3" type="ORF">B4U80_11872</name>
</gene>
<feature type="domain" description="Peptidase S1" evidence="2">
    <location>
        <begin position="1"/>
        <end position="157"/>
    </location>
</feature>
<evidence type="ECO:0000256" key="1">
    <source>
        <dbReference type="ARBA" id="ARBA00023157"/>
    </source>
</evidence>
<dbReference type="SMART" id="SM00020">
    <property type="entry name" value="Tryp_SPc"/>
    <property type="match status" value="1"/>
</dbReference>
<dbReference type="GO" id="GO:0006508">
    <property type="term" value="P:proteolysis"/>
    <property type="evidence" value="ECO:0007669"/>
    <property type="project" value="InterPro"/>
</dbReference>
<keyword evidence="4" id="KW-1185">Reference proteome</keyword>
<dbReference type="STRING" id="299467.A0A443S1F9"/>
<keyword evidence="1" id="KW-1015">Disulfide bond</keyword>
<dbReference type="OrthoDB" id="10051896at2759"/>
<dbReference type="GO" id="GO:0004252">
    <property type="term" value="F:serine-type endopeptidase activity"/>
    <property type="evidence" value="ECO:0007669"/>
    <property type="project" value="InterPro"/>
</dbReference>
<dbReference type="EMBL" id="NCKV01012542">
    <property type="protein sequence ID" value="RWS21378.1"/>
    <property type="molecule type" value="Genomic_DNA"/>
</dbReference>
<organism evidence="3 4">
    <name type="scientific">Leptotrombidium deliense</name>
    <dbReference type="NCBI Taxonomy" id="299467"/>
    <lineage>
        <taxon>Eukaryota</taxon>
        <taxon>Metazoa</taxon>
        <taxon>Ecdysozoa</taxon>
        <taxon>Arthropoda</taxon>
        <taxon>Chelicerata</taxon>
        <taxon>Arachnida</taxon>
        <taxon>Acari</taxon>
        <taxon>Acariformes</taxon>
        <taxon>Trombidiformes</taxon>
        <taxon>Prostigmata</taxon>
        <taxon>Anystina</taxon>
        <taxon>Parasitengona</taxon>
        <taxon>Trombiculoidea</taxon>
        <taxon>Trombiculidae</taxon>
        <taxon>Leptotrombidium</taxon>
    </lineage>
</organism>
<name>A0A443S1F9_9ACAR</name>
<dbReference type="SUPFAM" id="SSF50494">
    <property type="entry name" value="Trypsin-like serine proteases"/>
    <property type="match status" value="1"/>
</dbReference>
<dbReference type="Pfam" id="PF00089">
    <property type="entry name" value="Trypsin"/>
    <property type="match status" value="1"/>
</dbReference>
<evidence type="ECO:0000313" key="4">
    <source>
        <dbReference type="Proteomes" id="UP000288716"/>
    </source>
</evidence>
<dbReference type="PANTHER" id="PTHR24252:SF7">
    <property type="entry name" value="HYALIN"/>
    <property type="match status" value="1"/>
</dbReference>
<dbReference type="AlphaFoldDB" id="A0A443S1F9"/>
<sequence>MDDRALTFSYFSRDNGARLKPENLIIVVGMHDLTKIQPKDEYTVDRIIVHENYKIGKKNEPINDITLLHIPKAIDFSSGLVNSVCLPAPGERFVKNLDVSGWGKTLESGVGSDVLQTVQVFVHGDAECSKGNLKDVFRPHEMFCAGVRKGGKDSCEV</sequence>
<dbReference type="Gene3D" id="2.40.10.10">
    <property type="entry name" value="Trypsin-like serine proteases"/>
    <property type="match status" value="2"/>
</dbReference>
<comment type="caution">
    <text evidence="3">The sequence shown here is derived from an EMBL/GenBank/DDBJ whole genome shotgun (WGS) entry which is preliminary data.</text>
</comment>
<proteinExistence type="predicted"/>
<evidence type="ECO:0000259" key="2">
    <source>
        <dbReference type="PROSITE" id="PS50240"/>
    </source>
</evidence>
<dbReference type="InterPro" id="IPR043504">
    <property type="entry name" value="Peptidase_S1_PA_chymotrypsin"/>
</dbReference>
<reference evidence="3 4" key="1">
    <citation type="journal article" date="2018" name="Gigascience">
        <title>Genomes of trombidid mites reveal novel predicted allergens and laterally-transferred genes associated with secondary metabolism.</title>
        <authorList>
            <person name="Dong X."/>
            <person name="Chaisiri K."/>
            <person name="Xia D."/>
            <person name="Armstrong S.D."/>
            <person name="Fang Y."/>
            <person name="Donnelly M.J."/>
            <person name="Kadowaki T."/>
            <person name="McGarry J.W."/>
            <person name="Darby A.C."/>
            <person name="Makepeace B.L."/>
        </authorList>
    </citation>
    <scope>NUCLEOTIDE SEQUENCE [LARGE SCALE GENOMIC DNA]</scope>
    <source>
        <strain evidence="3">UoL-UT</strain>
    </source>
</reference>
<dbReference type="PROSITE" id="PS50240">
    <property type="entry name" value="TRYPSIN_DOM"/>
    <property type="match status" value="1"/>
</dbReference>
<accession>A0A443S1F9</accession>
<dbReference type="PANTHER" id="PTHR24252">
    <property type="entry name" value="ACROSIN-RELATED"/>
    <property type="match status" value="1"/>
</dbReference>
<dbReference type="InterPro" id="IPR009003">
    <property type="entry name" value="Peptidase_S1_PA"/>
</dbReference>
<evidence type="ECO:0000313" key="3">
    <source>
        <dbReference type="EMBL" id="RWS21378.1"/>
    </source>
</evidence>
<protein>
    <submittedName>
        <fullName evidence="3">Trypsin-like protein</fullName>
    </submittedName>
</protein>
<dbReference type="VEuPathDB" id="VectorBase:LDEU010662"/>
<dbReference type="Proteomes" id="UP000288716">
    <property type="component" value="Unassembled WGS sequence"/>
</dbReference>
<dbReference type="InterPro" id="IPR001254">
    <property type="entry name" value="Trypsin_dom"/>
</dbReference>